<sequence>MKCLVWICGLAEQEYAEIRTQALRKLECNPHTTLRELSAEIQQLLDIRQDAKLLGSSLSVPTPIPDVNAVKAEKHPRKDPPSPCFRCGGAHWANECKFIEKRCHTCNRIGHKKGFCKNFSRRRVKNPKKTSKRANKVVVVASSTNDNTSLKRIYKTVRINEIPTRMRLDTGADVTLLSYKDWISIGRPKLQPALFKLKSANNKEINVRGHFKCTFVIEGHRGEGNCHVANTTSLLGLDWIMQVKPLFRRLTGNVTCNAVSASTLATLRKSLTSRLQKQFPAVFTSGLGCCTKSKVSLKLKPNATPVFRKARPVPYAVQPRIAQEIDRLVAANVLTPVDHSDWAAPVVVVQKKNGSIRLCADFSTGLNNALEQHQHPLPTPDDIFAKLNGGRYFSQLDLAEAYFQLEMDEDSRPLLTINTH</sequence>
<organism evidence="8 9">
    <name type="scientific">Teladorsagia circumcincta</name>
    <name type="common">Brown stomach worm</name>
    <name type="synonym">Ostertagia circumcincta</name>
    <dbReference type="NCBI Taxonomy" id="45464"/>
    <lineage>
        <taxon>Eukaryota</taxon>
        <taxon>Metazoa</taxon>
        <taxon>Ecdysozoa</taxon>
        <taxon>Nematoda</taxon>
        <taxon>Chromadorea</taxon>
        <taxon>Rhabditida</taxon>
        <taxon>Rhabditina</taxon>
        <taxon>Rhabditomorpha</taxon>
        <taxon>Strongyloidea</taxon>
        <taxon>Trichostrongylidae</taxon>
        <taxon>Teladorsagia</taxon>
    </lineage>
</organism>
<evidence type="ECO:0000256" key="4">
    <source>
        <dbReference type="ARBA" id="ARBA00022759"/>
    </source>
</evidence>
<reference evidence="8 9" key="1">
    <citation type="submission" date="2015-09" db="EMBL/GenBank/DDBJ databases">
        <title>Draft genome of the parasitic nematode Teladorsagia circumcincta isolate WARC Sus (inbred).</title>
        <authorList>
            <person name="Mitreva M."/>
        </authorList>
    </citation>
    <scope>NUCLEOTIDE SEQUENCE [LARGE SCALE GENOMIC DNA]</scope>
    <source>
        <strain evidence="8 9">S</strain>
    </source>
</reference>
<evidence type="ECO:0000259" key="6">
    <source>
        <dbReference type="PROSITE" id="PS50175"/>
    </source>
</evidence>
<dbReference type="PANTHER" id="PTHR37984">
    <property type="entry name" value="PROTEIN CBG26694"/>
    <property type="match status" value="1"/>
</dbReference>
<dbReference type="CDD" id="cd01647">
    <property type="entry name" value="RT_LTR"/>
    <property type="match status" value="1"/>
</dbReference>
<dbReference type="Gene3D" id="3.30.70.270">
    <property type="match status" value="1"/>
</dbReference>
<feature type="non-terminal residue" evidence="8">
    <location>
        <position position="420"/>
    </location>
</feature>
<dbReference type="GO" id="GO:0004519">
    <property type="term" value="F:endonuclease activity"/>
    <property type="evidence" value="ECO:0007669"/>
    <property type="project" value="UniProtKB-KW"/>
</dbReference>
<keyword evidence="5" id="KW-0378">Hydrolase</keyword>
<dbReference type="InterPro" id="IPR043502">
    <property type="entry name" value="DNA/RNA_pol_sf"/>
</dbReference>
<dbReference type="Gene3D" id="4.10.60.10">
    <property type="entry name" value="Zinc finger, CCHC-type"/>
    <property type="match status" value="1"/>
</dbReference>
<evidence type="ECO:0000313" key="9">
    <source>
        <dbReference type="Proteomes" id="UP000230423"/>
    </source>
</evidence>
<keyword evidence="3" id="KW-0540">Nuclease</keyword>
<dbReference type="OrthoDB" id="5850509at2759"/>
<dbReference type="Proteomes" id="UP000230423">
    <property type="component" value="Unassembled WGS sequence"/>
</dbReference>
<dbReference type="GO" id="GO:0016779">
    <property type="term" value="F:nucleotidyltransferase activity"/>
    <property type="evidence" value="ECO:0007669"/>
    <property type="project" value="UniProtKB-KW"/>
</dbReference>
<dbReference type="PANTHER" id="PTHR37984:SF5">
    <property type="entry name" value="PROTEIN NYNRIN-LIKE"/>
    <property type="match status" value="1"/>
</dbReference>
<dbReference type="InterPro" id="IPR043128">
    <property type="entry name" value="Rev_trsase/Diguanyl_cyclase"/>
</dbReference>
<dbReference type="PROSITE" id="PS50878">
    <property type="entry name" value="RT_POL"/>
    <property type="match status" value="1"/>
</dbReference>
<dbReference type="PROSITE" id="PS50175">
    <property type="entry name" value="ASP_PROT_RETROV"/>
    <property type="match status" value="1"/>
</dbReference>
<dbReference type="GO" id="GO:0004190">
    <property type="term" value="F:aspartic-type endopeptidase activity"/>
    <property type="evidence" value="ECO:0007669"/>
    <property type="project" value="InterPro"/>
</dbReference>
<feature type="domain" description="Reverse transcriptase" evidence="7">
    <location>
        <begin position="330"/>
        <end position="420"/>
    </location>
</feature>
<gene>
    <name evidence="8" type="ORF">TELCIR_21833</name>
</gene>
<evidence type="ECO:0000256" key="2">
    <source>
        <dbReference type="ARBA" id="ARBA00022695"/>
    </source>
</evidence>
<dbReference type="Gene3D" id="3.10.10.10">
    <property type="entry name" value="HIV Type 1 Reverse Transcriptase, subunit A, domain 1"/>
    <property type="match status" value="1"/>
</dbReference>
<dbReference type="InterPro" id="IPR021109">
    <property type="entry name" value="Peptidase_aspartic_dom_sf"/>
</dbReference>
<dbReference type="GO" id="GO:0006508">
    <property type="term" value="P:proteolysis"/>
    <property type="evidence" value="ECO:0007669"/>
    <property type="project" value="InterPro"/>
</dbReference>
<feature type="domain" description="Peptidase A2" evidence="6">
    <location>
        <begin position="164"/>
        <end position="209"/>
    </location>
</feature>
<dbReference type="InterPro" id="IPR001995">
    <property type="entry name" value="Peptidase_A2_cat"/>
</dbReference>
<dbReference type="SUPFAM" id="SSF50630">
    <property type="entry name" value="Acid proteases"/>
    <property type="match status" value="1"/>
</dbReference>
<evidence type="ECO:0000256" key="5">
    <source>
        <dbReference type="ARBA" id="ARBA00022801"/>
    </source>
</evidence>
<dbReference type="InterPro" id="IPR050951">
    <property type="entry name" value="Retrovirus_Pol_polyprotein"/>
</dbReference>
<accession>A0A2G9TFM5</accession>
<evidence type="ECO:0008006" key="10">
    <source>
        <dbReference type="Google" id="ProtNLM"/>
    </source>
</evidence>
<keyword evidence="2" id="KW-0548">Nucleotidyltransferase</keyword>
<evidence type="ECO:0000313" key="8">
    <source>
        <dbReference type="EMBL" id="PIO56766.1"/>
    </source>
</evidence>
<keyword evidence="9" id="KW-1185">Reference proteome</keyword>
<dbReference type="Gene3D" id="2.40.70.10">
    <property type="entry name" value="Acid Proteases"/>
    <property type="match status" value="1"/>
</dbReference>
<proteinExistence type="predicted"/>
<dbReference type="InterPro" id="IPR000477">
    <property type="entry name" value="RT_dom"/>
</dbReference>
<dbReference type="EMBL" id="KZ372993">
    <property type="protein sequence ID" value="PIO56766.1"/>
    <property type="molecule type" value="Genomic_DNA"/>
</dbReference>
<keyword evidence="1" id="KW-0808">Transferase</keyword>
<evidence type="ECO:0000259" key="7">
    <source>
        <dbReference type="PROSITE" id="PS50878"/>
    </source>
</evidence>
<evidence type="ECO:0000256" key="1">
    <source>
        <dbReference type="ARBA" id="ARBA00022679"/>
    </source>
</evidence>
<name>A0A2G9TFM5_TELCI</name>
<dbReference type="AlphaFoldDB" id="A0A2G9TFM5"/>
<keyword evidence="4" id="KW-0255">Endonuclease</keyword>
<evidence type="ECO:0000256" key="3">
    <source>
        <dbReference type="ARBA" id="ARBA00022722"/>
    </source>
</evidence>
<protein>
    <recommendedName>
        <fullName evidence="10">Peptidase A2 domain-containing protein</fullName>
    </recommendedName>
</protein>
<dbReference type="SUPFAM" id="SSF56672">
    <property type="entry name" value="DNA/RNA polymerases"/>
    <property type="match status" value="1"/>
</dbReference>